<dbReference type="EMBL" id="FUXZ01000011">
    <property type="protein sequence ID" value="SKA69571.1"/>
    <property type="molecule type" value="Genomic_DNA"/>
</dbReference>
<comment type="similarity">
    <text evidence="7">Belongs to the binding-protein-dependent transport system permease family.</text>
</comment>
<evidence type="ECO:0000256" key="2">
    <source>
        <dbReference type="ARBA" id="ARBA00022448"/>
    </source>
</evidence>
<dbReference type="PANTHER" id="PTHR43227:SF11">
    <property type="entry name" value="BLL4140 PROTEIN"/>
    <property type="match status" value="1"/>
</dbReference>
<keyword evidence="3" id="KW-1003">Cell membrane</keyword>
<dbReference type="PANTHER" id="PTHR43227">
    <property type="entry name" value="BLL4140 PROTEIN"/>
    <property type="match status" value="1"/>
</dbReference>
<evidence type="ECO:0000313" key="10">
    <source>
        <dbReference type="Proteomes" id="UP000190814"/>
    </source>
</evidence>
<evidence type="ECO:0000256" key="7">
    <source>
        <dbReference type="RuleBase" id="RU363032"/>
    </source>
</evidence>
<keyword evidence="5 7" id="KW-1133">Transmembrane helix</keyword>
<evidence type="ECO:0000256" key="3">
    <source>
        <dbReference type="ARBA" id="ARBA00022475"/>
    </source>
</evidence>
<dbReference type="Proteomes" id="UP000190814">
    <property type="component" value="Unassembled WGS sequence"/>
</dbReference>
<evidence type="ECO:0000256" key="1">
    <source>
        <dbReference type="ARBA" id="ARBA00004651"/>
    </source>
</evidence>
<dbReference type="Pfam" id="PF00528">
    <property type="entry name" value="BPD_transp_1"/>
    <property type="match status" value="1"/>
</dbReference>
<evidence type="ECO:0000313" key="9">
    <source>
        <dbReference type="EMBL" id="SKA69571.1"/>
    </source>
</evidence>
<gene>
    <name evidence="9" type="ORF">SAMN02745111_01889</name>
</gene>
<name>A0A1T4VYK4_9FIRM</name>
<protein>
    <submittedName>
        <fullName evidence="9">Putative aldouronate transport system permease protein</fullName>
    </submittedName>
</protein>
<accession>A0A1T4VYK4</accession>
<evidence type="ECO:0000256" key="4">
    <source>
        <dbReference type="ARBA" id="ARBA00022692"/>
    </source>
</evidence>
<reference evidence="9 10" key="1">
    <citation type="submission" date="2017-02" db="EMBL/GenBank/DDBJ databases">
        <authorList>
            <person name="Peterson S.W."/>
        </authorList>
    </citation>
    <scope>NUCLEOTIDE SEQUENCE [LARGE SCALE GENOMIC DNA]</scope>
    <source>
        <strain evidence="9 10">ATCC 35992</strain>
    </source>
</reference>
<dbReference type="GO" id="GO:0055085">
    <property type="term" value="P:transmembrane transport"/>
    <property type="evidence" value="ECO:0007669"/>
    <property type="project" value="InterPro"/>
</dbReference>
<feature type="transmembrane region" description="Helical" evidence="7">
    <location>
        <begin position="21"/>
        <end position="41"/>
    </location>
</feature>
<feature type="transmembrane region" description="Helical" evidence="7">
    <location>
        <begin position="169"/>
        <end position="188"/>
    </location>
</feature>
<dbReference type="InterPro" id="IPR050809">
    <property type="entry name" value="UgpAE/MalFG_permease"/>
</dbReference>
<organism evidence="9 10">
    <name type="scientific">Eubacterium uniforme</name>
    <dbReference type="NCBI Taxonomy" id="39495"/>
    <lineage>
        <taxon>Bacteria</taxon>
        <taxon>Bacillati</taxon>
        <taxon>Bacillota</taxon>
        <taxon>Clostridia</taxon>
        <taxon>Eubacteriales</taxon>
        <taxon>Eubacteriaceae</taxon>
        <taxon>Eubacterium</taxon>
    </lineage>
</organism>
<feature type="domain" description="ABC transmembrane type-1" evidence="8">
    <location>
        <begin position="89"/>
        <end position="305"/>
    </location>
</feature>
<dbReference type="AlphaFoldDB" id="A0A1T4VYK4"/>
<feature type="transmembrane region" description="Helical" evidence="7">
    <location>
        <begin position="129"/>
        <end position="149"/>
    </location>
</feature>
<dbReference type="STRING" id="39495.SAMN02745111_01889"/>
<sequence length="318" mass="36212">MDRENVKKNEKKNFMKEVKRQKFLLFWSAVFVIYGVIFYYIPLAGWAIGFQDYKPQMKTNLLKIVLQGKYVGWKHFDYLFKDERFLKAIKNTFAMGSLKLIFTTVFAIGFAILLNEVKNIKAKKVVQTISYLPHFLSMVIVCCIFHDAFASKGIVNEILINTHILKSPFAFWGAPKFFWGLIVFLNVWKETGWNAIIYLAAITSIDPNLYEAASIDGAGRWGKIKHITIPSIRPTIIILLILNIGNIINAGFEEQYLLRNGLVAQVSDTIDVYVFVDCMKNFAYSRGVAAGVFKSAVAIVLIFAANTIAKKMGEERIF</sequence>
<feature type="transmembrane region" description="Helical" evidence="7">
    <location>
        <begin position="100"/>
        <end position="117"/>
    </location>
</feature>
<dbReference type="OrthoDB" id="9787541at2"/>
<comment type="subcellular location">
    <subcellularLocation>
        <location evidence="1 7">Cell membrane</location>
        <topology evidence="1 7">Multi-pass membrane protein</topology>
    </subcellularLocation>
</comment>
<feature type="transmembrane region" description="Helical" evidence="7">
    <location>
        <begin position="288"/>
        <end position="309"/>
    </location>
</feature>
<dbReference type="PROSITE" id="PS50928">
    <property type="entry name" value="ABC_TM1"/>
    <property type="match status" value="1"/>
</dbReference>
<feature type="transmembrane region" description="Helical" evidence="7">
    <location>
        <begin position="232"/>
        <end position="252"/>
    </location>
</feature>
<dbReference type="SUPFAM" id="SSF161098">
    <property type="entry name" value="MetI-like"/>
    <property type="match status" value="1"/>
</dbReference>
<dbReference type="InterPro" id="IPR035906">
    <property type="entry name" value="MetI-like_sf"/>
</dbReference>
<evidence type="ECO:0000259" key="8">
    <source>
        <dbReference type="PROSITE" id="PS50928"/>
    </source>
</evidence>
<dbReference type="InterPro" id="IPR000515">
    <property type="entry name" value="MetI-like"/>
</dbReference>
<evidence type="ECO:0000256" key="5">
    <source>
        <dbReference type="ARBA" id="ARBA00022989"/>
    </source>
</evidence>
<keyword evidence="2 7" id="KW-0813">Transport</keyword>
<dbReference type="GO" id="GO:0005886">
    <property type="term" value="C:plasma membrane"/>
    <property type="evidence" value="ECO:0007669"/>
    <property type="project" value="UniProtKB-SubCell"/>
</dbReference>
<keyword evidence="6 7" id="KW-0472">Membrane</keyword>
<proteinExistence type="inferred from homology"/>
<dbReference type="RefSeq" id="WP_143405092.1">
    <property type="nucleotide sequence ID" value="NZ_FUXZ01000011.1"/>
</dbReference>
<dbReference type="CDD" id="cd06261">
    <property type="entry name" value="TM_PBP2"/>
    <property type="match status" value="1"/>
</dbReference>
<keyword evidence="4 7" id="KW-0812">Transmembrane</keyword>
<dbReference type="Gene3D" id="1.10.3720.10">
    <property type="entry name" value="MetI-like"/>
    <property type="match status" value="1"/>
</dbReference>
<evidence type="ECO:0000256" key="6">
    <source>
        <dbReference type="ARBA" id="ARBA00023136"/>
    </source>
</evidence>
<keyword evidence="10" id="KW-1185">Reference proteome</keyword>